<dbReference type="InterPro" id="IPR001356">
    <property type="entry name" value="HD"/>
</dbReference>
<dbReference type="EMBL" id="JACKWZ010000185">
    <property type="protein sequence ID" value="KAF9412555.1"/>
    <property type="molecule type" value="Genomic_DNA"/>
</dbReference>
<feature type="compositionally biased region" description="Basic and acidic residues" evidence="7">
    <location>
        <begin position="131"/>
        <end position="148"/>
    </location>
</feature>
<gene>
    <name evidence="9" type="ORF">HW555_008971</name>
</gene>
<dbReference type="GO" id="GO:0045944">
    <property type="term" value="P:positive regulation of transcription by RNA polymerase II"/>
    <property type="evidence" value="ECO:0007669"/>
    <property type="project" value="UniProtKB-ARBA"/>
</dbReference>
<evidence type="ECO:0000256" key="4">
    <source>
        <dbReference type="ARBA" id="ARBA00023242"/>
    </source>
</evidence>
<feature type="region of interest" description="Disordered" evidence="7">
    <location>
        <begin position="223"/>
        <end position="299"/>
    </location>
</feature>
<evidence type="ECO:0000256" key="7">
    <source>
        <dbReference type="SAM" id="MobiDB-lite"/>
    </source>
</evidence>
<dbReference type="PROSITE" id="PS50071">
    <property type="entry name" value="HOMEOBOX_2"/>
    <property type="match status" value="1"/>
</dbReference>
<keyword evidence="3 5" id="KW-0371">Homeobox</keyword>
<organism evidence="9 10">
    <name type="scientific">Spodoptera exigua</name>
    <name type="common">Beet armyworm</name>
    <name type="synonym">Noctua fulgens</name>
    <dbReference type="NCBI Taxonomy" id="7107"/>
    <lineage>
        <taxon>Eukaryota</taxon>
        <taxon>Metazoa</taxon>
        <taxon>Ecdysozoa</taxon>
        <taxon>Arthropoda</taxon>
        <taxon>Hexapoda</taxon>
        <taxon>Insecta</taxon>
        <taxon>Pterygota</taxon>
        <taxon>Neoptera</taxon>
        <taxon>Endopterygota</taxon>
        <taxon>Lepidoptera</taxon>
        <taxon>Glossata</taxon>
        <taxon>Ditrysia</taxon>
        <taxon>Noctuoidea</taxon>
        <taxon>Noctuidae</taxon>
        <taxon>Amphipyrinae</taxon>
        <taxon>Spodoptera</taxon>
    </lineage>
</organism>
<evidence type="ECO:0000313" key="10">
    <source>
        <dbReference type="Proteomes" id="UP000648187"/>
    </source>
</evidence>
<dbReference type="Proteomes" id="UP000648187">
    <property type="component" value="Unassembled WGS sequence"/>
</dbReference>
<comment type="subcellular location">
    <subcellularLocation>
        <location evidence="1 5 6">Nucleus</location>
    </subcellularLocation>
</comment>
<reference evidence="9" key="1">
    <citation type="submission" date="2020-08" db="EMBL/GenBank/DDBJ databases">
        <title>Spodoptera exigua strain:BAW_Kor-Di-RS1 Genome sequencing and assembly.</title>
        <authorList>
            <person name="Kim J."/>
            <person name="Nam H.Y."/>
            <person name="Kwon M."/>
            <person name="Choi J.H."/>
            <person name="Cho S.R."/>
            <person name="Kim G.-H."/>
        </authorList>
    </citation>
    <scope>NUCLEOTIDE SEQUENCE</scope>
    <source>
        <strain evidence="9">BAW_Kor-Di-RS1</strain>
        <tissue evidence="9">Whole-body</tissue>
    </source>
</reference>
<feature type="compositionally biased region" description="Low complexity" evidence="7">
    <location>
        <begin position="259"/>
        <end position="276"/>
    </location>
</feature>
<keyword evidence="10" id="KW-1185">Reference proteome</keyword>
<evidence type="ECO:0000256" key="2">
    <source>
        <dbReference type="ARBA" id="ARBA00023125"/>
    </source>
</evidence>
<keyword evidence="4 5" id="KW-0539">Nucleus</keyword>
<dbReference type="Pfam" id="PF00046">
    <property type="entry name" value="Homeodomain"/>
    <property type="match status" value="1"/>
</dbReference>
<proteinExistence type="predicted"/>
<dbReference type="CDD" id="cd00086">
    <property type="entry name" value="homeodomain"/>
    <property type="match status" value="1"/>
</dbReference>
<evidence type="ECO:0000256" key="3">
    <source>
        <dbReference type="ARBA" id="ARBA00023155"/>
    </source>
</evidence>
<feature type="compositionally biased region" description="Polar residues" evidence="7">
    <location>
        <begin position="516"/>
        <end position="525"/>
    </location>
</feature>
<dbReference type="GO" id="GO:0005634">
    <property type="term" value="C:nucleus"/>
    <property type="evidence" value="ECO:0007669"/>
    <property type="project" value="UniProtKB-SubCell"/>
</dbReference>
<dbReference type="PANTHER" id="PTHR45664">
    <property type="entry name" value="PROTEIN ZERKNUELLT 1-RELATED"/>
    <property type="match status" value="1"/>
</dbReference>
<evidence type="ECO:0000256" key="1">
    <source>
        <dbReference type="ARBA" id="ARBA00004123"/>
    </source>
</evidence>
<dbReference type="Gene3D" id="1.10.10.60">
    <property type="entry name" value="Homeodomain-like"/>
    <property type="match status" value="1"/>
</dbReference>
<evidence type="ECO:0000313" key="9">
    <source>
        <dbReference type="EMBL" id="KAF9412555.1"/>
    </source>
</evidence>
<feature type="compositionally biased region" description="Basic and acidic residues" evidence="7">
    <location>
        <begin position="224"/>
        <end position="233"/>
    </location>
</feature>
<feature type="domain" description="Homeobox" evidence="8">
    <location>
        <begin position="390"/>
        <end position="450"/>
    </location>
</feature>
<sequence length="665" mass="73354">MCVPGPASDKLVTEGSAGVGDQAPVADNVTGNEKLSFARKRPRNPALVGGGSLDVSSEEEGLLAPKLPTARRGRQARGASVSRPRRDAQVRFVRSNTPAASEAESDMGVTTEDPGGESCASLGSSKAELNATRREQRKAVAADEDLRRQVAALSEQQQRRTSTDAAPVVAPAPAPRPAGARTDDEVERIVRLCLLQCGSMMNARIEAISRRLPAEIIRPPLAADARRRTEEAPRPASRKAKPAEGAQKPAEGTPRAISPRLPGLRVRPGRQSWAARRPAKPLRRPQQQHAPRPNRKGGCSACAADCQSGIIVNCAFIEYVTFFLFITFRVTLFNKMNPLNQPQYSYCLPQGSVSAPLPVTAPNLNYHNWHNGQSTGWPIARPQAPTLANKKPKRVRTAFTTDQLMALENEFNQCRFLARPRRLQLADILRINERTIKIWFQNRRMKQKKDLAESQSSSAESSEDNQSPILQYHVVIPSHPAAEACAPTSSNVLPEQHQYSPNMYWETQPVIPPSNAPTQQWQPSVQGVPPQEASYPRAASVPSDLTEHHQYSPYMNGETHPTIPLDNIPEQSLQQEVLAPLLLEASHYSTEQPTQDVHNDHNNFSWPQLDLGDQLLLPLAKSDSPEVDVAFLEVEKEALPLMRYPVVEVFGVDKKDSWRNDHDNA</sequence>
<dbReference type="SUPFAM" id="SSF46689">
    <property type="entry name" value="Homeodomain-like"/>
    <property type="match status" value="1"/>
</dbReference>
<dbReference type="AlphaFoldDB" id="A0A835GCY8"/>
<dbReference type="InterPro" id="IPR017970">
    <property type="entry name" value="Homeobox_CS"/>
</dbReference>
<dbReference type="GO" id="GO:0000978">
    <property type="term" value="F:RNA polymerase II cis-regulatory region sequence-specific DNA binding"/>
    <property type="evidence" value="ECO:0007669"/>
    <property type="project" value="TreeGrafter"/>
</dbReference>
<evidence type="ECO:0000256" key="6">
    <source>
        <dbReference type="RuleBase" id="RU000682"/>
    </source>
</evidence>
<comment type="caution">
    <text evidence="9">The sequence shown here is derived from an EMBL/GenBank/DDBJ whole genome shotgun (WGS) entry which is preliminary data.</text>
</comment>
<accession>A0A835GCY8</accession>
<name>A0A835GCY8_SPOEX</name>
<dbReference type="InterPro" id="IPR009057">
    <property type="entry name" value="Homeodomain-like_sf"/>
</dbReference>
<dbReference type="PANTHER" id="PTHR45664:SF12">
    <property type="entry name" value="PANCREAS_DUODENUM HOMEOBOX PROTEIN 1"/>
    <property type="match status" value="1"/>
</dbReference>
<feature type="region of interest" description="Disordered" evidence="7">
    <location>
        <begin position="1"/>
        <end position="183"/>
    </location>
</feature>
<evidence type="ECO:0000259" key="8">
    <source>
        <dbReference type="PROSITE" id="PS50071"/>
    </source>
</evidence>
<evidence type="ECO:0000256" key="5">
    <source>
        <dbReference type="PROSITE-ProRule" id="PRU00108"/>
    </source>
</evidence>
<protein>
    <recommendedName>
        <fullName evidence="8">Homeobox domain-containing protein</fullName>
    </recommendedName>
</protein>
<dbReference type="SMART" id="SM00389">
    <property type="entry name" value="HOX"/>
    <property type="match status" value="1"/>
</dbReference>
<dbReference type="GO" id="GO:0000981">
    <property type="term" value="F:DNA-binding transcription factor activity, RNA polymerase II-specific"/>
    <property type="evidence" value="ECO:0007669"/>
    <property type="project" value="InterPro"/>
</dbReference>
<dbReference type="PROSITE" id="PS00027">
    <property type="entry name" value="HOMEOBOX_1"/>
    <property type="match status" value="1"/>
</dbReference>
<feature type="DNA-binding region" description="Homeobox" evidence="5">
    <location>
        <begin position="392"/>
        <end position="451"/>
    </location>
</feature>
<feature type="region of interest" description="Disordered" evidence="7">
    <location>
        <begin position="515"/>
        <end position="536"/>
    </location>
</feature>
<keyword evidence="2 5" id="KW-0238">DNA-binding</keyword>